<dbReference type="InterPro" id="IPR014755">
    <property type="entry name" value="Cu-Rt/internalin_Ig-like"/>
</dbReference>
<dbReference type="Gene3D" id="2.60.40.1220">
    <property type="match status" value="3"/>
</dbReference>
<dbReference type="Proteomes" id="UP001464555">
    <property type="component" value="Unassembled WGS sequence"/>
</dbReference>
<organism evidence="2 3">
    <name type="scientific">Flavobacterium arundinis</name>
    <dbReference type="NCBI Taxonomy" id="3139143"/>
    <lineage>
        <taxon>Bacteria</taxon>
        <taxon>Pseudomonadati</taxon>
        <taxon>Bacteroidota</taxon>
        <taxon>Flavobacteriia</taxon>
        <taxon>Flavobacteriales</taxon>
        <taxon>Flavobacteriaceae</taxon>
        <taxon>Flavobacterium</taxon>
    </lineage>
</organism>
<accession>A0ABU9HUK8</accession>
<evidence type="ECO:0000313" key="2">
    <source>
        <dbReference type="EMBL" id="MEL1243642.1"/>
    </source>
</evidence>
<dbReference type="InterPro" id="IPR026341">
    <property type="entry name" value="T9SS_type_B"/>
</dbReference>
<sequence length="972" mass="101170">MKKGLRYLFGKTHFLFFLLIIGSADMSAQILTNGNFENGGSGVGFFVHDYTLINPVNGTSNPGFYARTTDPALMNSTYISGGDHTTGTGRMLVFDGSSLANRYFWTTGDTGGAIGGFTAGTTYTFSFWIKSVSNAVTTDEATRASIGIFIVNGNNMNPANPNFLAPLPSEGWVNIQYSFVATANNAMVRLKTNNAGPVGNDFAVDDFSITVGALPFVGSYASVNPTCPTGNDGSITVNLTGGTLPYTAYSLTGTATQTNNSGIFNGLGEGTYNVSVSDAAGHTYTQTGIVLEAPNNLVLSAPVTACPGDTTPLTVSGGTGAYTWTASPADSSITNPNSATQNVSPLVTTTYTVTSGTASAPVNLIQNSDFSLGNAAYVTEYLQVADPNPFGVQTSYNIVTNPNAWFTAFSSCGDNTSGSGNMMVFDGATNSDANVIAWSNQNPITVTPNTDYTFTYHVASVSADSPARLEVTINGVSQGTPVTAPGTPCLWNEVSYNWNSGSNTTVNFAIYDKNVADYGNDFALDDITFSEAITCLYQKSVTVTVAPGVTPAFNAVAPICAGESLAALPTTSTNAITGTWSPALDNTATTTYTFTPDAGQCASTATLTITVNDPVTPTFAAVAPICSGETLAALPVTSIEGVTGTWSPALNNTATTTYTFTAAAGQCASNATLTITVNNPVTPTFAAVAPICSGETLAALPVTSIEGVTGTWSPALNNTATTTYTFTPAAGQCASNATLTITVNQPVVPAFAAVDPICAGETLTALPTTSNEGFTGTWSPALDNNATTTYTFTPDAGQCATATTLTITVNELPEFTISEGCEGNSYTLVAVQGDASNSVYAWYNAGGTQIGSGSSVVVTAPGVYELMVTKGGCSSNDTINVLSTTCFGEIQRGISPNNDGLNDYFDLEAFDVAQLQIFNRYGMNVYSKSNYQNEWYGQSDSGNELPDGTYFYVIDFADSTSKTGWIYSNRQH</sequence>
<dbReference type="Pfam" id="PF13573">
    <property type="entry name" value="SprB"/>
    <property type="match status" value="1"/>
</dbReference>
<dbReference type="EMBL" id="JBBYHR010000002">
    <property type="protein sequence ID" value="MEL1243642.1"/>
    <property type="molecule type" value="Genomic_DNA"/>
</dbReference>
<dbReference type="RefSeq" id="WP_341695957.1">
    <property type="nucleotide sequence ID" value="NZ_JBBYHR010000002.1"/>
</dbReference>
<dbReference type="Gene3D" id="2.60.120.260">
    <property type="entry name" value="Galactose-binding domain-like"/>
    <property type="match status" value="1"/>
</dbReference>
<proteinExistence type="predicted"/>
<evidence type="ECO:0000256" key="1">
    <source>
        <dbReference type="ARBA" id="ARBA00022729"/>
    </source>
</evidence>
<keyword evidence="3" id="KW-1185">Reference proteome</keyword>
<comment type="caution">
    <text evidence="2">The sequence shown here is derived from an EMBL/GenBank/DDBJ whole genome shotgun (WGS) entry which is preliminary data.</text>
</comment>
<dbReference type="Gene3D" id="2.60.120.200">
    <property type="match status" value="1"/>
</dbReference>
<protein>
    <submittedName>
        <fullName evidence="2">Gliding motility-associated C-terminal domain-containing protein</fullName>
    </submittedName>
</protein>
<reference evidence="2 3" key="1">
    <citation type="submission" date="2024-04" db="EMBL/GenBank/DDBJ databases">
        <title>Flavobacterium sp. DGU11 16S ribosomal RNA gene Genome sequencing and assembly.</title>
        <authorList>
            <person name="Park S."/>
        </authorList>
    </citation>
    <scope>NUCLEOTIDE SEQUENCE [LARGE SCALE GENOMIC DNA]</scope>
    <source>
        <strain evidence="2 3">DGU11</strain>
    </source>
</reference>
<gene>
    <name evidence="2" type="ORF">AAEO56_05170</name>
</gene>
<dbReference type="NCBIfam" id="TIGR04131">
    <property type="entry name" value="Bac_Flav_CTERM"/>
    <property type="match status" value="1"/>
</dbReference>
<evidence type="ECO:0000313" key="3">
    <source>
        <dbReference type="Proteomes" id="UP001464555"/>
    </source>
</evidence>
<dbReference type="InterPro" id="IPR025667">
    <property type="entry name" value="SprB_repeat"/>
</dbReference>
<dbReference type="Pfam" id="PF13585">
    <property type="entry name" value="CHU_C"/>
    <property type="match status" value="1"/>
</dbReference>
<keyword evidence="1" id="KW-0732">Signal</keyword>
<name>A0ABU9HUK8_9FLAO</name>